<dbReference type="EMBL" id="HBHT01032191">
    <property type="protein sequence ID" value="CAD9984398.1"/>
    <property type="molecule type" value="Transcribed_RNA"/>
</dbReference>
<dbReference type="PANTHER" id="PTHR35532">
    <property type="entry name" value="SIMILAR TO POLYHYDROXYALKANOATE DEPOLYMERASE"/>
    <property type="match status" value="1"/>
</dbReference>
<organism evidence="1">
    <name type="scientific">Entomoneis paludosa</name>
    <dbReference type="NCBI Taxonomy" id="265537"/>
    <lineage>
        <taxon>Eukaryota</taxon>
        <taxon>Sar</taxon>
        <taxon>Stramenopiles</taxon>
        <taxon>Ochrophyta</taxon>
        <taxon>Bacillariophyta</taxon>
        <taxon>Bacillariophyceae</taxon>
        <taxon>Bacillariophycidae</taxon>
        <taxon>Entomoneidaceae</taxon>
        <taxon>Entomoneis</taxon>
    </lineage>
</organism>
<dbReference type="PANTHER" id="PTHR35532:SF5">
    <property type="entry name" value="CARBOHYDRATE-BINDING DOMAIN-CONTAINING PROTEIN"/>
    <property type="match status" value="1"/>
</dbReference>
<gene>
    <name evidence="1" type="ORF">APAL1065_LOCUS21637</name>
</gene>
<dbReference type="Gene3D" id="2.60.40.1190">
    <property type="match status" value="1"/>
</dbReference>
<sequence length="392" mass="44835">MSTSSSLYSHHWSLYPRTYYVHPAPYSFLDKIDGDLTKDVWEDVPWSEPFGDIQGSDSANAQKHVPAVTQFRALYDDTHLYISAILDPSPDFNTQAHFTERNEPIFQKDSDFEVFIDVWNQNHQYKELEVNAINTVWNLLLDRPYSDGGSEHSGRIAQPGQDQFYEVYHQKTAARVLEGKVNDDQTGNGAKWCVEMALAYQDLFATTSQLESTTNPTQLPKILPGTIWRINFSRVELQGEVNWTWQPQVVWDPQSHLHEGKINMHLPDAWGYLVFKDKSDKEKLVRDPFWPLRLTCMNVYYAQAHFYELNGCYAISMESLMPFVDPHIVKPFEIEITSPANGNMDPKNTSPSSYTATVREMKGAGTKVATICHDRLLKVSDSSGYTTSMVKD</sequence>
<evidence type="ECO:0008006" key="2">
    <source>
        <dbReference type="Google" id="ProtNLM"/>
    </source>
</evidence>
<reference evidence="1" key="1">
    <citation type="submission" date="2021-01" db="EMBL/GenBank/DDBJ databases">
        <authorList>
            <person name="Corre E."/>
            <person name="Pelletier E."/>
            <person name="Niang G."/>
            <person name="Scheremetjew M."/>
            <person name="Finn R."/>
            <person name="Kale V."/>
            <person name="Holt S."/>
            <person name="Cochrane G."/>
            <person name="Meng A."/>
            <person name="Brown T."/>
            <person name="Cohen L."/>
        </authorList>
    </citation>
    <scope>NUCLEOTIDE SEQUENCE</scope>
    <source>
        <strain evidence="1">CCMP125</strain>
    </source>
</reference>
<dbReference type="SUPFAM" id="SSF49344">
    <property type="entry name" value="CBD9-like"/>
    <property type="match status" value="1"/>
</dbReference>
<name>A0A7S2YMG0_9STRA</name>
<proteinExistence type="predicted"/>
<accession>A0A7S2YMG0</accession>
<evidence type="ECO:0000313" key="1">
    <source>
        <dbReference type="EMBL" id="CAD9984398.1"/>
    </source>
</evidence>
<dbReference type="AlphaFoldDB" id="A0A7S2YMG0"/>
<protein>
    <recommendedName>
        <fullName evidence="2">Carbohydrate-binding domain-containing protein</fullName>
    </recommendedName>
</protein>
<dbReference type="CDD" id="cd09620">
    <property type="entry name" value="CBM9_like_3"/>
    <property type="match status" value="1"/>
</dbReference>